<gene>
    <name evidence="3" type="ORF">ACFOX0_32140</name>
</gene>
<keyword evidence="2" id="KW-0472">Membrane</keyword>
<feature type="region of interest" description="Disordered" evidence="1">
    <location>
        <begin position="134"/>
        <end position="167"/>
    </location>
</feature>
<dbReference type="RefSeq" id="WP_377553074.1">
    <property type="nucleotide sequence ID" value="NZ_JBHSBN010000045.1"/>
</dbReference>
<dbReference type="EMBL" id="JBHSBN010000045">
    <property type="protein sequence ID" value="MFC4110557.1"/>
    <property type="molecule type" value="Genomic_DNA"/>
</dbReference>
<feature type="transmembrane region" description="Helical" evidence="2">
    <location>
        <begin position="109"/>
        <end position="128"/>
    </location>
</feature>
<evidence type="ECO:0000313" key="3">
    <source>
        <dbReference type="EMBL" id="MFC4110557.1"/>
    </source>
</evidence>
<organism evidence="3 4">
    <name type="scientific">Micromonospora zhanjiangensis</name>
    <dbReference type="NCBI Taxonomy" id="1522057"/>
    <lineage>
        <taxon>Bacteria</taxon>
        <taxon>Bacillati</taxon>
        <taxon>Actinomycetota</taxon>
        <taxon>Actinomycetes</taxon>
        <taxon>Micromonosporales</taxon>
        <taxon>Micromonosporaceae</taxon>
        <taxon>Micromonospora</taxon>
    </lineage>
</organism>
<reference evidence="4" key="1">
    <citation type="journal article" date="2019" name="Int. J. Syst. Evol. Microbiol.">
        <title>The Global Catalogue of Microorganisms (GCM) 10K type strain sequencing project: providing services to taxonomists for standard genome sequencing and annotation.</title>
        <authorList>
            <consortium name="The Broad Institute Genomics Platform"/>
            <consortium name="The Broad Institute Genome Sequencing Center for Infectious Disease"/>
            <person name="Wu L."/>
            <person name="Ma J."/>
        </authorList>
    </citation>
    <scope>NUCLEOTIDE SEQUENCE [LARGE SCALE GENOMIC DNA]</scope>
    <source>
        <strain evidence="4">2902at01</strain>
    </source>
</reference>
<evidence type="ECO:0000313" key="4">
    <source>
        <dbReference type="Proteomes" id="UP001595868"/>
    </source>
</evidence>
<feature type="transmembrane region" description="Helical" evidence="2">
    <location>
        <begin position="83"/>
        <end position="103"/>
    </location>
</feature>
<evidence type="ECO:0000256" key="1">
    <source>
        <dbReference type="SAM" id="MobiDB-lite"/>
    </source>
</evidence>
<name>A0ABV8KXY4_9ACTN</name>
<comment type="caution">
    <text evidence="3">The sequence shown here is derived from an EMBL/GenBank/DDBJ whole genome shotgun (WGS) entry which is preliminary data.</text>
</comment>
<accession>A0ABV8KXY4</accession>
<proteinExistence type="predicted"/>
<feature type="transmembrane region" description="Helical" evidence="2">
    <location>
        <begin position="51"/>
        <end position="71"/>
    </location>
</feature>
<feature type="transmembrane region" description="Helical" evidence="2">
    <location>
        <begin position="12"/>
        <end position="31"/>
    </location>
</feature>
<protein>
    <submittedName>
        <fullName evidence="3">DUF2637 domain-containing protein</fullName>
    </submittedName>
</protein>
<keyword evidence="2" id="KW-0812">Transmembrane</keyword>
<evidence type="ECO:0000256" key="2">
    <source>
        <dbReference type="SAM" id="Phobius"/>
    </source>
</evidence>
<sequence>MSKQATSAGERVEGVVLVVIVITVGSLAGAASFTHVHDWTMANSPGHTGDWFGWANAAISELIPIAALLIIRRRRRTGGSIGYPMFLLIAAVILSLSAQLAVAKPGVSGWLLSAVPALAFLGLSKLVFSTSAKPEPAGESVSETDDVPARQTTTVSDGESVEQPARPVRGLVPVVGQHDLAAPVDQVRPVVEQRRPRLVPVPAAAFSARRVAASSQEG</sequence>
<keyword evidence="4" id="KW-1185">Reference proteome</keyword>
<dbReference type="Proteomes" id="UP001595868">
    <property type="component" value="Unassembled WGS sequence"/>
</dbReference>
<keyword evidence="2" id="KW-1133">Transmembrane helix</keyword>